<dbReference type="STRING" id="158441.A0A226E6D2"/>
<keyword evidence="2" id="KW-0963">Cytoplasm</keyword>
<dbReference type="GO" id="GO:0061863">
    <property type="term" value="F:microtubule plus end polymerase"/>
    <property type="evidence" value="ECO:0007669"/>
    <property type="project" value="InterPro"/>
</dbReference>
<dbReference type="PANTHER" id="PTHR12609">
    <property type="entry name" value="MICROTUBULE ASSOCIATED PROTEIN XMAP215"/>
    <property type="match status" value="1"/>
</dbReference>
<feature type="compositionally biased region" description="Polar residues" evidence="9">
    <location>
        <begin position="878"/>
        <end position="903"/>
    </location>
</feature>
<dbReference type="InterPro" id="IPR011989">
    <property type="entry name" value="ARM-like"/>
</dbReference>
<dbReference type="Pfam" id="PF21041">
    <property type="entry name" value="XMAP215_CLASP_TOG"/>
    <property type="match status" value="3"/>
</dbReference>
<proteinExistence type="inferred from homology"/>
<evidence type="ECO:0000256" key="6">
    <source>
        <dbReference type="ARBA" id="ARBA00023212"/>
    </source>
</evidence>
<protein>
    <submittedName>
        <fullName evidence="11">Cytoskeleton-associated protein 5</fullName>
    </submittedName>
</protein>
<dbReference type="SUPFAM" id="SSF48371">
    <property type="entry name" value="ARM repeat"/>
    <property type="match status" value="1"/>
</dbReference>
<keyword evidence="4" id="KW-0677">Repeat</keyword>
<accession>A0A226E6D2</accession>
<comment type="caution">
    <text evidence="11">The sequence shown here is derived from an EMBL/GenBank/DDBJ whole genome shotgun (WGS) entry which is preliminary data.</text>
</comment>
<dbReference type="FunFam" id="1.25.10.10:FF:000050">
    <property type="entry name" value="Cytoskeleton-associated protein 5 isoform X1"/>
    <property type="match status" value="1"/>
</dbReference>
<feature type="domain" description="TOG" evidence="10">
    <location>
        <begin position="2"/>
        <end position="228"/>
    </location>
</feature>
<evidence type="ECO:0000256" key="2">
    <source>
        <dbReference type="ARBA" id="ARBA00022490"/>
    </source>
</evidence>
<keyword evidence="6" id="KW-0206">Cytoskeleton</keyword>
<dbReference type="InterPro" id="IPR034085">
    <property type="entry name" value="TOG"/>
</dbReference>
<comment type="similarity">
    <text evidence="8">Belongs to the TOG/XMAP215 family.</text>
</comment>
<comment type="subcellular location">
    <subcellularLocation>
        <location evidence="1">Cytoplasm</location>
        <location evidence="1">Cytoskeleton</location>
        <location evidence="1">Microtubule organizing center</location>
        <location evidence="1">Centrosome</location>
    </subcellularLocation>
</comment>
<dbReference type="GO" id="GO:0005874">
    <property type="term" value="C:microtubule"/>
    <property type="evidence" value="ECO:0007669"/>
    <property type="project" value="UniProtKB-ARBA"/>
</dbReference>
<dbReference type="Proteomes" id="UP000198287">
    <property type="component" value="Unassembled WGS sequence"/>
</dbReference>
<dbReference type="GO" id="GO:0051301">
    <property type="term" value="P:cell division"/>
    <property type="evidence" value="ECO:0007669"/>
    <property type="project" value="UniProtKB-KW"/>
</dbReference>
<reference evidence="11 12" key="1">
    <citation type="submission" date="2015-12" db="EMBL/GenBank/DDBJ databases">
        <title>The genome of Folsomia candida.</title>
        <authorList>
            <person name="Faddeeva A."/>
            <person name="Derks M.F."/>
            <person name="Anvar Y."/>
            <person name="Smit S."/>
            <person name="Van Straalen N."/>
            <person name="Roelofs D."/>
        </authorList>
    </citation>
    <scope>NUCLEOTIDE SEQUENCE [LARGE SCALE GENOMIC DNA]</scope>
    <source>
        <strain evidence="11 12">VU population</strain>
        <tissue evidence="11">Whole body</tissue>
    </source>
</reference>
<dbReference type="SMART" id="SM01349">
    <property type="entry name" value="TOG"/>
    <property type="match status" value="3"/>
</dbReference>
<dbReference type="InterPro" id="IPR016024">
    <property type="entry name" value="ARM-type_fold"/>
</dbReference>
<evidence type="ECO:0000256" key="9">
    <source>
        <dbReference type="SAM" id="MobiDB-lite"/>
    </source>
</evidence>
<feature type="region of interest" description="Disordered" evidence="9">
    <location>
        <begin position="871"/>
        <end position="916"/>
    </location>
</feature>
<feature type="region of interest" description="Disordered" evidence="9">
    <location>
        <begin position="226"/>
        <end position="262"/>
    </location>
</feature>
<sequence length="1326" mass="148082">MTEEEQDFSKLSLEERCQHKNWKARVSAYDELTKTFQRIDDDKEWGKYGGWVRKFPTDSNAAAQEKALEVTLLYLANAGLPQAGRIVAEIMSGVVAKCITASKAKSKELAMDIALMCVEVEKFEAVQEELMKGMEHKNPKVLAGCINIFTEVLRSFGPKVINLKTILKKIPILIEDRDKTVRDETKKLMVELYRWLGPAFKPQLSAVKPLVVQEVEAEVEKITEKPHQSRYLRSQQAREERVAGEAGEEAEEEEASEEASPDIDPFDLLDPVDILSKLPKDFYEKCEAKKWQERKEAMEALDALVVANPKLETGDYSDLVRMLKKIISKDTNVVVVALAGKSLCGLANGLKKKFSPYASSCISTILEKFKEKKASVVTAMRDAIDACFVATTLESIQEDTIQALQNKNPAVKLETNTFLARAFAKTPFKTMSDKKLMKPYFTAILANLNEPDANVREAAAEAFGVAMKHLGEKALAPLIADMEAIKLQKVKEYMEKAVITAPKEKGVKPVKAPSSADMKVKANVVRVPGKTDIRKPGGAVVKKPTASANSYPEEEFVEKPPAVSKPVVAAKSAPKVGGTVSRQTIATTTTKKSVSAAKVVEEPIGSNLPVNNLKAQRISDEMRLRILRWNFTTPREEFIDLLKELMIAAGIGPTLMGNMFHSNFKLHLKAIDTLQDEFNMNPDGTKCNLDLILKWATLRFFDTNPSVLIRILDYMINVFQVLSAEDYNMADVEAGAFIPYLVVKLGESKENVRVNVHEILKRVSTIYSSQKVFTYLIEGLRSKNARQRTDCLDEMSSMIGVYAMPVMGNTPQLALKEIAKQISDRDTNVRNAALNAVVQAYYLVGDKVFKMIGQLADKDQSLLDERIKRAGKSCPKPAQSSATLTKPSASVHGTSRINSSGTVHPSEGSPSSPPQAAIVSPIRQYQSQSASSGNILQPQNLNTTLGSSNDDFNNRVLQATFSEQCAVSRNVLPDKYRIDFEAIDNMFNDNEPIHPMELLDTNVEQFLRGEQISLPKRRTVITKMPVNSRKPYETPMIPTQANQSIDLVVVQLGDPVLRTAIESCVKLEKMLTDSLTSPIMCGRVDTMLAMISNQYLRQQPTLQNRDEEHLNELNKYFSSSVQLLTALFKHELLPKKASRDGLKDIIYHLLMLIIDDNLEQLTDSVTIIRLVNVMVVRIIENTEPNAISCALIRLLNDALNENGGENYRLLELVMKCQWKLLKQHNVWVQNEDYHWDTRAILLEYHYFMKNHPFSSFCNRDGTPLKTIKTIVHALVMQAGVETIQSIMNDIPELKNSEGGVYISKIIQRELLKKTSIAGVTSSASTL</sequence>
<keyword evidence="5" id="KW-0498">Mitosis</keyword>
<dbReference type="OrthoDB" id="205662at2759"/>
<evidence type="ECO:0000313" key="11">
    <source>
        <dbReference type="EMBL" id="OXA53185.1"/>
    </source>
</evidence>
<evidence type="ECO:0000259" key="10">
    <source>
        <dbReference type="SMART" id="SM01349"/>
    </source>
</evidence>
<evidence type="ECO:0000256" key="4">
    <source>
        <dbReference type="ARBA" id="ARBA00022737"/>
    </source>
</evidence>
<dbReference type="GO" id="GO:0051010">
    <property type="term" value="F:microtubule plus-end binding"/>
    <property type="evidence" value="ECO:0007669"/>
    <property type="project" value="InterPro"/>
</dbReference>
<evidence type="ECO:0000256" key="8">
    <source>
        <dbReference type="ARBA" id="ARBA00025722"/>
    </source>
</evidence>
<evidence type="ECO:0000256" key="5">
    <source>
        <dbReference type="ARBA" id="ARBA00022776"/>
    </source>
</evidence>
<organism evidence="11 12">
    <name type="scientific">Folsomia candida</name>
    <name type="common">Springtail</name>
    <dbReference type="NCBI Taxonomy" id="158441"/>
    <lineage>
        <taxon>Eukaryota</taxon>
        <taxon>Metazoa</taxon>
        <taxon>Ecdysozoa</taxon>
        <taxon>Arthropoda</taxon>
        <taxon>Hexapoda</taxon>
        <taxon>Collembola</taxon>
        <taxon>Entomobryomorpha</taxon>
        <taxon>Isotomoidea</taxon>
        <taxon>Isotomidae</taxon>
        <taxon>Proisotominae</taxon>
        <taxon>Folsomia</taxon>
    </lineage>
</organism>
<dbReference type="GO" id="GO:0046785">
    <property type="term" value="P:microtubule polymerization"/>
    <property type="evidence" value="ECO:0007669"/>
    <property type="project" value="InterPro"/>
</dbReference>
<evidence type="ECO:0000256" key="3">
    <source>
        <dbReference type="ARBA" id="ARBA00022618"/>
    </source>
</evidence>
<dbReference type="GO" id="GO:0005813">
    <property type="term" value="C:centrosome"/>
    <property type="evidence" value="ECO:0007669"/>
    <property type="project" value="UniProtKB-SubCell"/>
</dbReference>
<feature type="domain" description="TOG" evidence="10">
    <location>
        <begin position="640"/>
        <end position="876"/>
    </location>
</feature>
<dbReference type="FunFam" id="1.25.10.10:FF:000019">
    <property type="entry name" value="Cytoskeleton-associated protein 5"/>
    <property type="match status" value="1"/>
</dbReference>
<dbReference type="FunFam" id="1.25.10.10:FF:000063">
    <property type="entry name" value="Putative cytoskeleton-associated protein 5"/>
    <property type="match status" value="1"/>
</dbReference>
<dbReference type="Gene3D" id="1.25.10.10">
    <property type="entry name" value="Leucine-rich Repeat Variant"/>
    <property type="match status" value="3"/>
</dbReference>
<keyword evidence="3" id="KW-0132">Cell division</keyword>
<name>A0A226E6D2_FOLCA</name>
<keyword evidence="7" id="KW-0131">Cell cycle</keyword>
<dbReference type="GO" id="GO:0051231">
    <property type="term" value="P:spindle elongation"/>
    <property type="evidence" value="ECO:0007669"/>
    <property type="project" value="UniProtKB-ARBA"/>
</dbReference>
<dbReference type="EMBL" id="LNIX01000006">
    <property type="protein sequence ID" value="OXA53185.1"/>
    <property type="molecule type" value="Genomic_DNA"/>
</dbReference>
<dbReference type="OMA" id="ERCAGQK"/>
<evidence type="ECO:0000256" key="1">
    <source>
        <dbReference type="ARBA" id="ARBA00004300"/>
    </source>
</evidence>
<gene>
    <name evidence="11" type="ORF">Fcan01_12037</name>
</gene>
<dbReference type="InterPro" id="IPR048491">
    <property type="entry name" value="XMAP215_CLASP_TOG"/>
</dbReference>
<dbReference type="GO" id="GO:0030951">
    <property type="term" value="P:establishment or maintenance of microtubule cytoskeleton polarity"/>
    <property type="evidence" value="ECO:0007669"/>
    <property type="project" value="InterPro"/>
</dbReference>
<evidence type="ECO:0000256" key="7">
    <source>
        <dbReference type="ARBA" id="ARBA00023306"/>
    </source>
</evidence>
<evidence type="ECO:0000313" key="12">
    <source>
        <dbReference type="Proteomes" id="UP000198287"/>
    </source>
</evidence>
<keyword evidence="12" id="KW-1185">Reference proteome</keyword>
<dbReference type="InterPro" id="IPR045110">
    <property type="entry name" value="XMAP215"/>
</dbReference>
<feature type="domain" description="TOG" evidence="10">
    <location>
        <begin position="267"/>
        <end position="503"/>
    </location>
</feature>
<feature type="compositionally biased region" description="Acidic residues" evidence="9">
    <location>
        <begin position="246"/>
        <end position="262"/>
    </location>
</feature>